<organism evidence="1 2">
    <name type="scientific">Ramlibacter albus</name>
    <dbReference type="NCBI Taxonomy" id="2079448"/>
    <lineage>
        <taxon>Bacteria</taxon>
        <taxon>Pseudomonadati</taxon>
        <taxon>Pseudomonadota</taxon>
        <taxon>Betaproteobacteria</taxon>
        <taxon>Burkholderiales</taxon>
        <taxon>Comamonadaceae</taxon>
        <taxon>Ramlibacter</taxon>
    </lineage>
</organism>
<dbReference type="RefSeq" id="WP_187080262.1">
    <property type="nucleotide sequence ID" value="NZ_JACORU010000001.1"/>
</dbReference>
<proteinExistence type="predicted"/>
<evidence type="ECO:0000313" key="1">
    <source>
        <dbReference type="EMBL" id="MBC5763843.1"/>
    </source>
</evidence>
<sequence length="74" mass="8348">MTPYEQWKAMCDECDAADKAHRETLNKVTAQMMPGSSGNPSMQDLDAWEAARGKYDAIRAKMDDFIAAHFGRHK</sequence>
<reference evidence="1" key="1">
    <citation type="submission" date="2020-08" db="EMBL/GenBank/DDBJ databases">
        <title>Ramlibacter sp. GTP1 16S ribosomal RNA gene genome sequencing and assembly.</title>
        <authorList>
            <person name="Kang M."/>
        </authorList>
    </citation>
    <scope>NUCLEOTIDE SEQUENCE</scope>
    <source>
        <strain evidence="1">GTP1</strain>
    </source>
</reference>
<name>A0A923M6K3_9BURK</name>
<keyword evidence="2" id="KW-1185">Reference proteome</keyword>
<comment type="caution">
    <text evidence="1">The sequence shown here is derived from an EMBL/GenBank/DDBJ whole genome shotgun (WGS) entry which is preliminary data.</text>
</comment>
<dbReference type="Proteomes" id="UP000596827">
    <property type="component" value="Unassembled WGS sequence"/>
</dbReference>
<accession>A0A923M6K3</accession>
<evidence type="ECO:0000313" key="2">
    <source>
        <dbReference type="Proteomes" id="UP000596827"/>
    </source>
</evidence>
<dbReference type="AlphaFoldDB" id="A0A923M6K3"/>
<gene>
    <name evidence="1" type="ORF">H8R02_05240</name>
</gene>
<protein>
    <submittedName>
        <fullName evidence="1">Uncharacterized protein</fullName>
    </submittedName>
</protein>
<dbReference type="EMBL" id="JACORU010000001">
    <property type="protein sequence ID" value="MBC5763843.1"/>
    <property type="molecule type" value="Genomic_DNA"/>
</dbReference>